<dbReference type="RefSeq" id="WP_168451761.1">
    <property type="nucleotide sequence ID" value="NZ_JAAWWK010000007.1"/>
</dbReference>
<dbReference type="PANTHER" id="PTHR24096">
    <property type="entry name" value="LONG-CHAIN-FATTY-ACID--COA LIGASE"/>
    <property type="match status" value="1"/>
</dbReference>
<comment type="caution">
    <text evidence="3">The sequence shown here is derived from an EMBL/GenBank/DDBJ whole genome shotgun (WGS) entry which is preliminary data.</text>
</comment>
<evidence type="ECO:0000313" key="4">
    <source>
        <dbReference type="Proteomes" id="UP000765845"/>
    </source>
</evidence>
<keyword evidence="3" id="KW-0436">Ligase</keyword>
<feature type="domain" description="AMP-dependent synthetase/ligase" evidence="1">
    <location>
        <begin position="12"/>
        <end position="372"/>
    </location>
</feature>
<evidence type="ECO:0000259" key="1">
    <source>
        <dbReference type="Pfam" id="PF00501"/>
    </source>
</evidence>
<dbReference type="InterPro" id="IPR025110">
    <property type="entry name" value="AMP-bd_C"/>
</dbReference>
<dbReference type="InterPro" id="IPR045851">
    <property type="entry name" value="AMP-bd_C_sf"/>
</dbReference>
<dbReference type="Gene3D" id="3.40.50.12780">
    <property type="entry name" value="N-terminal domain of ligase-like"/>
    <property type="match status" value="1"/>
</dbReference>
<evidence type="ECO:0000259" key="2">
    <source>
        <dbReference type="Pfam" id="PF13193"/>
    </source>
</evidence>
<sequence>MFDTLLDVLAFQAEMRPTMLFAKDDQQSLTHREAWLRIGQIAARLQASGVQREDRVGILCKNSVDNLLLFLGCGAAGVVPVAINYRLSAAEVAVISNDAEVVGFFHDSEFQTLLPDLNGGGAFVAAIYDDDEPLLLNKWLGGIAPICPVSVHGDDVFVQMYTSGTTGVPKGALISHRGVVTNAFQSILTHGQSIRAGDRGLMIAPSFHAVGLVGSLWTVMFGGGLVIHRDFNPVAMLEAIGRERITLMSAVPVMLQFALAVPNVRDYDFSSLEFISYGASPMSPDLLKQCLEVFDCKFAHGYGQTEATTALTFLPPEGHQRALADKPELLKSCGRAVYGSEIKIIDEQGNSLPVGEIGEILARGPQIMKGYWKRDEATASTIVDGWLHTGDAGCLDDEGYLFIKDRVKDMIISGGENIYPAEIEALLLGHPAIADVAVIGVPDEKWGEVPLAVLVAKGEELDITALTDFCRGSLASFKLPKKLVYVEALPRNPSGKVLKKDLRVQFSGA</sequence>
<name>A0ABX1GLC4_9GAMM</name>
<dbReference type="InterPro" id="IPR000873">
    <property type="entry name" value="AMP-dep_synth/lig_dom"/>
</dbReference>
<dbReference type="GO" id="GO:0016874">
    <property type="term" value="F:ligase activity"/>
    <property type="evidence" value="ECO:0007669"/>
    <property type="project" value="UniProtKB-KW"/>
</dbReference>
<feature type="domain" description="AMP-binding enzyme C-terminal" evidence="2">
    <location>
        <begin position="422"/>
        <end position="496"/>
    </location>
</feature>
<dbReference type="Pfam" id="PF00501">
    <property type="entry name" value="AMP-binding"/>
    <property type="match status" value="1"/>
</dbReference>
<keyword evidence="4" id="KW-1185">Reference proteome</keyword>
<dbReference type="EMBL" id="JAAWWK010000007">
    <property type="protein sequence ID" value="NKI19237.1"/>
    <property type="molecule type" value="Genomic_DNA"/>
</dbReference>
<evidence type="ECO:0000313" key="3">
    <source>
        <dbReference type="EMBL" id="NKI19237.1"/>
    </source>
</evidence>
<protein>
    <submittedName>
        <fullName evidence="3">Long-chain-fatty-acid--CoA ligase</fullName>
    </submittedName>
</protein>
<organism evidence="3 4">
    <name type="scientific">Spongiibacter thalassae</name>
    <dbReference type="NCBI Taxonomy" id="2721624"/>
    <lineage>
        <taxon>Bacteria</taxon>
        <taxon>Pseudomonadati</taxon>
        <taxon>Pseudomonadota</taxon>
        <taxon>Gammaproteobacteria</taxon>
        <taxon>Cellvibrionales</taxon>
        <taxon>Spongiibacteraceae</taxon>
        <taxon>Spongiibacter</taxon>
    </lineage>
</organism>
<gene>
    <name evidence="3" type="ORF">HCU74_17660</name>
</gene>
<dbReference type="InterPro" id="IPR042099">
    <property type="entry name" value="ANL_N_sf"/>
</dbReference>
<accession>A0ABX1GLC4</accession>
<reference evidence="3 4" key="1">
    <citation type="submission" date="2020-04" db="EMBL/GenBank/DDBJ databases">
        <authorList>
            <person name="Yoon J."/>
        </authorList>
    </citation>
    <scope>NUCLEOTIDE SEQUENCE [LARGE SCALE GENOMIC DNA]</scope>
    <source>
        <strain evidence="3 4">KMU-166</strain>
    </source>
</reference>
<dbReference type="Pfam" id="PF13193">
    <property type="entry name" value="AMP-binding_C"/>
    <property type="match status" value="1"/>
</dbReference>
<proteinExistence type="predicted"/>
<dbReference type="NCBIfam" id="NF004837">
    <property type="entry name" value="PRK06187.1"/>
    <property type="match status" value="1"/>
</dbReference>
<dbReference type="Gene3D" id="3.30.300.30">
    <property type="match status" value="1"/>
</dbReference>
<dbReference type="PANTHER" id="PTHR24096:SF267">
    <property type="entry name" value="MALONATE--COA LIGASE ACSF3, MITOCHONDRIAL"/>
    <property type="match status" value="1"/>
</dbReference>
<dbReference type="Proteomes" id="UP000765845">
    <property type="component" value="Unassembled WGS sequence"/>
</dbReference>
<dbReference type="SUPFAM" id="SSF56801">
    <property type="entry name" value="Acetyl-CoA synthetase-like"/>
    <property type="match status" value="1"/>
</dbReference>